<organism evidence="2">
    <name type="scientific">Brassica oleracea</name>
    <name type="common">Wild cabbage</name>
    <dbReference type="NCBI Taxonomy" id="3712"/>
    <lineage>
        <taxon>Eukaryota</taxon>
        <taxon>Viridiplantae</taxon>
        <taxon>Streptophyta</taxon>
        <taxon>Embryophyta</taxon>
        <taxon>Tracheophyta</taxon>
        <taxon>Spermatophyta</taxon>
        <taxon>Magnoliopsida</taxon>
        <taxon>eudicotyledons</taxon>
        <taxon>Gunneridae</taxon>
        <taxon>Pentapetalae</taxon>
        <taxon>rosids</taxon>
        <taxon>malvids</taxon>
        <taxon>Brassicales</taxon>
        <taxon>Brassicaceae</taxon>
        <taxon>Brassiceae</taxon>
        <taxon>Brassica</taxon>
    </lineage>
</organism>
<dbReference type="EMBL" id="LR031873">
    <property type="protein sequence ID" value="VDD10076.1"/>
    <property type="molecule type" value="Genomic_DNA"/>
</dbReference>
<sequence length="181" mass="21611">MRNQGISQQNTLRKLEESRRRNDSRRPGTRSSKDRDADSREYQRNRQRSIQSRLQEPERRHYASQDKSRSFYSREEERWYSGGNRNGRERVQVRDHSSHHSFPLQRNHSPIRRASPNHRSQGERRAQNSGQRTQSSRTPPPRPPREEMDVPAAPDHNEVSSRARERIPALVRMKKELTRRK</sequence>
<evidence type="ECO:0000256" key="1">
    <source>
        <dbReference type="SAM" id="MobiDB-lite"/>
    </source>
</evidence>
<feature type="compositionally biased region" description="Basic and acidic residues" evidence="1">
    <location>
        <begin position="13"/>
        <end position="44"/>
    </location>
</feature>
<name>A0A3P6C4E3_BRAOL</name>
<feature type="compositionally biased region" description="Basic and acidic residues" evidence="1">
    <location>
        <begin position="86"/>
        <end position="98"/>
    </location>
</feature>
<feature type="compositionally biased region" description="Basic and acidic residues" evidence="1">
    <location>
        <begin position="155"/>
        <end position="167"/>
    </location>
</feature>
<accession>A0A3P6C4E3</accession>
<dbReference type="AlphaFoldDB" id="A0A3P6C4E3"/>
<proteinExistence type="predicted"/>
<evidence type="ECO:0000313" key="2">
    <source>
        <dbReference type="EMBL" id="VDD10076.1"/>
    </source>
</evidence>
<feature type="compositionally biased region" description="Basic and acidic residues" evidence="1">
    <location>
        <begin position="55"/>
        <end position="79"/>
    </location>
</feature>
<feature type="compositionally biased region" description="Polar residues" evidence="1">
    <location>
        <begin position="1"/>
        <end position="12"/>
    </location>
</feature>
<feature type="region of interest" description="Disordered" evidence="1">
    <location>
        <begin position="1"/>
        <end position="181"/>
    </location>
</feature>
<protein>
    <submittedName>
        <fullName evidence="2">Uncharacterized protein</fullName>
    </submittedName>
</protein>
<reference evidence="2" key="1">
    <citation type="submission" date="2018-11" db="EMBL/GenBank/DDBJ databases">
        <authorList>
            <consortium name="Genoscope - CEA"/>
            <person name="William W."/>
        </authorList>
    </citation>
    <scope>NUCLEOTIDE SEQUENCE</scope>
</reference>
<gene>
    <name evidence="2" type="ORF">BOLC4T25472H</name>
</gene>